<evidence type="ECO:0000256" key="4">
    <source>
        <dbReference type="ARBA" id="ARBA00023128"/>
    </source>
</evidence>
<dbReference type="EMBL" id="AM920436">
    <property type="protein sequence ID" value="CAP95364.1"/>
    <property type="molecule type" value="Genomic_DNA"/>
</dbReference>
<protein>
    <recommendedName>
        <fullName evidence="6">Large ribosomal subunit protein mL50</fullName>
    </recommendedName>
</protein>
<keyword evidence="4" id="KW-0496">Mitochondrion</keyword>
<evidence type="ECO:0000256" key="7">
    <source>
        <dbReference type="SAM" id="MobiDB-lite"/>
    </source>
</evidence>
<keyword evidence="9" id="KW-1185">Reference proteome</keyword>
<dbReference type="HOGENOM" id="CLU_034472_1_0_1"/>
<dbReference type="Proteomes" id="UP000000724">
    <property type="component" value="Contig Pc00c21"/>
</dbReference>
<dbReference type="OMA" id="PGHWGEE"/>
<evidence type="ECO:0000313" key="8">
    <source>
        <dbReference type="EMBL" id="CAP95364.1"/>
    </source>
</evidence>
<dbReference type="AlphaFoldDB" id="B6HMP8"/>
<dbReference type="GO" id="GO:0005840">
    <property type="term" value="C:ribosome"/>
    <property type="evidence" value="ECO:0007669"/>
    <property type="project" value="UniProtKB-KW"/>
</dbReference>
<dbReference type="GO" id="GO:1990904">
    <property type="term" value="C:ribonucleoprotein complex"/>
    <property type="evidence" value="ECO:0007669"/>
    <property type="project" value="UniProtKB-KW"/>
</dbReference>
<evidence type="ECO:0000256" key="1">
    <source>
        <dbReference type="ARBA" id="ARBA00004173"/>
    </source>
</evidence>
<comment type="similarity">
    <text evidence="2">Belongs to the mitochondrion-specific ribosomal protein mL50 family.</text>
</comment>
<evidence type="ECO:0000256" key="5">
    <source>
        <dbReference type="ARBA" id="ARBA00023274"/>
    </source>
</evidence>
<evidence type="ECO:0000256" key="6">
    <source>
        <dbReference type="ARBA" id="ARBA00035183"/>
    </source>
</evidence>
<accession>B6HMP8</accession>
<dbReference type="STRING" id="500485.B6HMP8"/>
<keyword evidence="5" id="KW-0687">Ribonucleoprotein</keyword>
<dbReference type="GeneID" id="8311134"/>
<dbReference type="KEGG" id="pcs:N7525_006953"/>
<keyword evidence="3" id="KW-0689">Ribosomal protein</keyword>
<evidence type="ECO:0000313" key="9">
    <source>
        <dbReference type="Proteomes" id="UP000000724"/>
    </source>
</evidence>
<sequence length="429" mass="47821">MSKSWPSGCEHRNAKHQYHRHVIRAFLEFVSPSKPTPPARRSQTAFAPTSTMRPSMRLPVREANFICSSCRIHATPRISPVGQVRRYASDSSPGVLERARRKIWGTDKPPGPADPYTGSQIMPGAGMSPGEPEPEEGFSLEEGQASKEIDGNLTWDGMPKIGFLQEEEWRLQGPKGEADRVEPWYHNPRPLPYMQAAHQAAVEIGLMQMLGEKVTVASKPHTSQALQAQLESVKIEGQSGNWGERLRFPDIETMESLLRDAAGPMDGEAGEIAFQEKLKKVASEQESRLYSAESKGQMQKRLGSLSLADGNVKFVFFARLSKLMSQHIPDYIITSSATTGDVFRAQEALRKKTTRLTPVLLHKIMDKNGATELSNVKILDVRQTRRDNDEDLGRKKAIVSALYKDGLITKSLGQKRPPWKQAKETELNA</sequence>
<dbReference type="GO" id="GO:0005739">
    <property type="term" value="C:mitochondrion"/>
    <property type="evidence" value="ECO:0007669"/>
    <property type="project" value="UniProtKB-SubCell"/>
</dbReference>
<organism evidence="8 9">
    <name type="scientific">Penicillium rubens (strain ATCC 28089 / DSM 1075 / NRRL 1951 / Wisconsin 54-1255)</name>
    <name type="common">Penicillium chrysogenum</name>
    <dbReference type="NCBI Taxonomy" id="500485"/>
    <lineage>
        <taxon>Eukaryota</taxon>
        <taxon>Fungi</taxon>
        <taxon>Dikarya</taxon>
        <taxon>Ascomycota</taxon>
        <taxon>Pezizomycotina</taxon>
        <taxon>Eurotiomycetes</taxon>
        <taxon>Eurotiomycetidae</taxon>
        <taxon>Eurotiales</taxon>
        <taxon>Aspergillaceae</taxon>
        <taxon>Penicillium</taxon>
        <taxon>Penicillium chrysogenum species complex</taxon>
    </lineage>
</organism>
<proteinExistence type="inferred from homology"/>
<feature type="region of interest" description="Disordered" evidence="7">
    <location>
        <begin position="104"/>
        <end position="141"/>
    </location>
</feature>
<gene>
    <name evidence="8" type="ORF">Pc21g04670</name>
    <name evidence="8" type="ORF">PCH_Pc21g04670</name>
</gene>
<evidence type="ECO:0000256" key="2">
    <source>
        <dbReference type="ARBA" id="ARBA00008860"/>
    </source>
</evidence>
<dbReference type="VEuPathDB" id="FungiDB:PCH_Pc21g04670"/>
<dbReference type="BioCyc" id="PCHR:PC21G04670-MONOMER"/>
<name>B6HMP8_PENRW</name>
<dbReference type="OrthoDB" id="6220758at2759"/>
<dbReference type="InterPro" id="IPR018305">
    <property type="entry name" value="Ribosomal_m50"/>
</dbReference>
<dbReference type="eggNOG" id="ENOG502S9FC">
    <property type="taxonomic scope" value="Eukaryota"/>
</dbReference>
<reference evidence="8 9" key="1">
    <citation type="journal article" date="2008" name="Nat. Biotechnol.">
        <title>Genome sequencing and analysis of the filamentous fungus Penicillium chrysogenum.</title>
        <authorList>
            <person name="van den Berg M.A."/>
            <person name="Albang R."/>
            <person name="Albermann K."/>
            <person name="Badger J.H."/>
            <person name="Daran J.-M."/>
            <person name="Driessen A.J.M."/>
            <person name="Garcia-Estrada C."/>
            <person name="Fedorova N.D."/>
            <person name="Harris D.M."/>
            <person name="Heijne W.H.M."/>
            <person name="Joardar V.S."/>
            <person name="Kiel J.A.K.W."/>
            <person name="Kovalchuk A."/>
            <person name="Martin J.F."/>
            <person name="Nierman W.C."/>
            <person name="Nijland J.G."/>
            <person name="Pronk J.T."/>
            <person name="Roubos J.A."/>
            <person name="van der Klei I.J."/>
            <person name="van Peij N.N.M.E."/>
            <person name="Veenhuis M."/>
            <person name="von Doehren H."/>
            <person name="Wagner C."/>
            <person name="Wortman J.R."/>
            <person name="Bovenberg R.A.L."/>
        </authorList>
    </citation>
    <scope>NUCLEOTIDE SEQUENCE [LARGE SCALE GENOMIC DNA]</scope>
    <source>
        <strain evidence="9">ATCC 28089 / DSM 1075 / NRRL 1951 / Wisconsin 54-1255</strain>
    </source>
</reference>
<comment type="subcellular location">
    <subcellularLocation>
        <location evidence="1">Mitochondrion</location>
    </subcellularLocation>
</comment>
<dbReference type="Pfam" id="PF10501">
    <property type="entry name" value="Ribosomal_L50"/>
    <property type="match status" value="1"/>
</dbReference>
<evidence type="ECO:0000256" key="3">
    <source>
        <dbReference type="ARBA" id="ARBA00022980"/>
    </source>
</evidence>